<evidence type="ECO:0000256" key="7">
    <source>
        <dbReference type="SAM" id="MobiDB-lite"/>
    </source>
</evidence>
<dbReference type="GO" id="GO:0005770">
    <property type="term" value="C:late endosome"/>
    <property type="evidence" value="ECO:0007669"/>
    <property type="project" value="TreeGrafter"/>
</dbReference>
<sequence>MSTPDGILAVLSTYGVDCAASVYSGGDCKLTPSQSGNSAALLMVLWSPPHYDSPDTQWPLRSVLLAEVFTVSTLLVYYTWNVQEHRNVDKLPDVHQSLTSALRASAPLDNCRYDDGDLAERQAELIRFQQDSVRHLSREILRLQERLSKYESSEDGGNTREDMENILAAREQSVGALTAEHVDENARLRAMLDEWSARNAKMEIAYEQEKRRYNELRRRVAASASSSGLARKPSSSTSLATPSLAQSPPVS</sequence>
<organism evidence="8 9">
    <name type="scientific">Chara braunii</name>
    <name type="common">Braun's stonewort</name>
    <dbReference type="NCBI Taxonomy" id="69332"/>
    <lineage>
        <taxon>Eukaryota</taxon>
        <taxon>Viridiplantae</taxon>
        <taxon>Streptophyta</taxon>
        <taxon>Charophyceae</taxon>
        <taxon>Charales</taxon>
        <taxon>Characeae</taxon>
        <taxon>Chara</taxon>
    </lineage>
</organism>
<comment type="subcellular location">
    <subcellularLocation>
        <location evidence="1">Membrane</location>
        <topology evidence="1">Multi-pass membrane protein</topology>
    </subcellularLocation>
</comment>
<dbReference type="PANTHER" id="PTHR31592:SF1">
    <property type="entry name" value="TRANSMEMBRANE PROTEIN 192"/>
    <property type="match status" value="1"/>
</dbReference>
<dbReference type="Proteomes" id="UP000265515">
    <property type="component" value="Unassembled WGS sequence"/>
</dbReference>
<accession>A0A388L7M1</accession>
<dbReference type="EMBL" id="BFEA01000291">
    <property type="protein sequence ID" value="GBG78287.1"/>
    <property type="molecule type" value="Genomic_DNA"/>
</dbReference>
<dbReference type="AlphaFoldDB" id="A0A388L7M1"/>
<keyword evidence="3" id="KW-0812">Transmembrane</keyword>
<comment type="caution">
    <text evidence="8">The sequence shown here is derived from an EMBL/GenBank/DDBJ whole genome shotgun (WGS) entry which is preliminary data.</text>
</comment>
<evidence type="ECO:0000256" key="3">
    <source>
        <dbReference type="ARBA" id="ARBA00022692"/>
    </source>
</evidence>
<evidence type="ECO:0000256" key="2">
    <source>
        <dbReference type="ARBA" id="ARBA00006314"/>
    </source>
</evidence>
<feature type="region of interest" description="Disordered" evidence="7">
    <location>
        <begin position="218"/>
        <end position="251"/>
    </location>
</feature>
<dbReference type="PANTHER" id="PTHR31592">
    <property type="entry name" value="TRANSMEMBRANE PROTEIN 192"/>
    <property type="match status" value="1"/>
</dbReference>
<evidence type="ECO:0000256" key="6">
    <source>
        <dbReference type="SAM" id="Coils"/>
    </source>
</evidence>
<dbReference type="OMA" id="DCAASVY"/>
<gene>
    <name evidence="8" type="ORF">CBR_g26318</name>
</gene>
<dbReference type="OrthoDB" id="564295at2759"/>
<comment type="similarity">
    <text evidence="2">Belongs to the TMEM192 family.</text>
</comment>
<feature type="compositionally biased region" description="Low complexity" evidence="7">
    <location>
        <begin position="221"/>
        <end position="245"/>
    </location>
</feature>
<keyword evidence="9" id="KW-1185">Reference proteome</keyword>
<evidence type="ECO:0000256" key="1">
    <source>
        <dbReference type="ARBA" id="ARBA00004141"/>
    </source>
</evidence>
<dbReference type="InterPro" id="IPR029399">
    <property type="entry name" value="TMEM192"/>
</dbReference>
<proteinExistence type="inferred from homology"/>
<evidence type="ECO:0000256" key="5">
    <source>
        <dbReference type="ARBA" id="ARBA00023136"/>
    </source>
</evidence>
<keyword evidence="4" id="KW-1133">Transmembrane helix</keyword>
<reference evidence="8 9" key="1">
    <citation type="journal article" date="2018" name="Cell">
        <title>The Chara Genome: Secondary Complexity and Implications for Plant Terrestrialization.</title>
        <authorList>
            <person name="Nishiyama T."/>
            <person name="Sakayama H."/>
            <person name="Vries J.D."/>
            <person name="Buschmann H."/>
            <person name="Saint-Marcoux D."/>
            <person name="Ullrich K.K."/>
            <person name="Haas F.B."/>
            <person name="Vanderstraeten L."/>
            <person name="Becker D."/>
            <person name="Lang D."/>
            <person name="Vosolsobe S."/>
            <person name="Rombauts S."/>
            <person name="Wilhelmsson P.K.I."/>
            <person name="Janitza P."/>
            <person name="Kern R."/>
            <person name="Heyl A."/>
            <person name="Rumpler F."/>
            <person name="Villalobos L.I.A.C."/>
            <person name="Clay J.M."/>
            <person name="Skokan R."/>
            <person name="Toyoda A."/>
            <person name="Suzuki Y."/>
            <person name="Kagoshima H."/>
            <person name="Schijlen E."/>
            <person name="Tajeshwar N."/>
            <person name="Catarino B."/>
            <person name="Hetherington A.J."/>
            <person name="Saltykova A."/>
            <person name="Bonnot C."/>
            <person name="Breuninger H."/>
            <person name="Symeonidi A."/>
            <person name="Radhakrishnan G.V."/>
            <person name="Van Nieuwerburgh F."/>
            <person name="Deforce D."/>
            <person name="Chang C."/>
            <person name="Karol K.G."/>
            <person name="Hedrich R."/>
            <person name="Ulvskov P."/>
            <person name="Glockner G."/>
            <person name="Delwiche C.F."/>
            <person name="Petrasek J."/>
            <person name="Van de Peer Y."/>
            <person name="Friml J."/>
            <person name="Beilby M."/>
            <person name="Dolan L."/>
            <person name="Kohara Y."/>
            <person name="Sugano S."/>
            <person name="Fujiyama A."/>
            <person name="Delaux P.-M."/>
            <person name="Quint M."/>
            <person name="TheiBen G."/>
            <person name="Hagemann M."/>
            <person name="Harholt J."/>
            <person name="Dunand C."/>
            <person name="Zachgo S."/>
            <person name="Langdale J."/>
            <person name="Maumus F."/>
            <person name="Straeten D.V.D."/>
            <person name="Gould S.B."/>
            <person name="Rensing S.A."/>
        </authorList>
    </citation>
    <scope>NUCLEOTIDE SEQUENCE [LARGE SCALE GENOMIC DNA]</scope>
    <source>
        <strain evidence="8 9">S276</strain>
    </source>
</reference>
<feature type="coiled-coil region" evidence="6">
    <location>
        <begin position="126"/>
        <end position="153"/>
    </location>
</feature>
<name>A0A388L7M1_CHABU</name>
<dbReference type="Gramene" id="GBG78287">
    <property type="protein sequence ID" value="GBG78287"/>
    <property type="gene ID" value="CBR_g26318"/>
</dbReference>
<dbReference type="GO" id="GO:0005765">
    <property type="term" value="C:lysosomal membrane"/>
    <property type="evidence" value="ECO:0007669"/>
    <property type="project" value="TreeGrafter"/>
</dbReference>
<keyword evidence="5" id="KW-0472">Membrane</keyword>
<evidence type="ECO:0000256" key="4">
    <source>
        <dbReference type="ARBA" id="ARBA00022989"/>
    </source>
</evidence>
<protein>
    <submittedName>
        <fullName evidence="8">Uncharacterized protein</fullName>
    </submittedName>
</protein>
<keyword evidence="6" id="KW-0175">Coiled coil</keyword>
<evidence type="ECO:0000313" key="8">
    <source>
        <dbReference type="EMBL" id="GBG78287.1"/>
    </source>
</evidence>
<evidence type="ECO:0000313" key="9">
    <source>
        <dbReference type="Proteomes" id="UP000265515"/>
    </source>
</evidence>